<comment type="caution">
    <text evidence="1">The sequence shown here is derived from an EMBL/GenBank/DDBJ whole genome shotgun (WGS) entry which is preliminary data.</text>
</comment>
<gene>
    <name evidence="1" type="ORF">POCTA_138.1.T0470258</name>
</gene>
<accession>A0A8S1UN52</accession>
<evidence type="ECO:0000313" key="1">
    <source>
        <dbReference type="EMBL" id="CAD8166045.1"/>
    </source>
</evidence>
<dbReference type="OMA" id="LVAYYEF"/>
<sequence length="100" mass="11760">MFLQQHRKKSQPSLVAYYEFKIQEIKSYPSQRVIITEQNTKNYANLRIGTPSPIGCKSRIKTLPPLKKEKIVPFEQDYNTAYRTVFSQRNLVNLIGRKNK</sequence>
<dbReference type="EMBL" id="CAJJDP010000047">
    <property type="protein sequence ID" value="CAD8166045.1"/>
    <property type="molecule type" value="Genomic_DNA"/>
</dbReference>
<keyword evidence="2" id="KW-1185">Reference proteome</keyword>
<dbReference type="Proteomes" id="UP000683925">
    <property type="component" value="Unassembled WGS sequence"/>
</dbReference>
<dbReference type="AlphaFoldDB" id="A0A8S1UN52"/>
<proteinExistence type="predicted"/>
<name>A0A8S1UN52_PAROT</name>
<dbReference type="OrthoDB" id="288914at2759"/>
<reference evidence="1" key="1">
    <citation type="submission" date="2021-01" db="EMBL/GenBank/DDBJ databases">
        <authorList>
            <consortium name="Genoscope - CEA"/>
            <person name="William W."/>
        </authorList>
    </citation>
    <scope>NUCLEOTIDE SEQUENCE</scope>
</reference>
<organism evidence="1 2">
    <name type="scientific">Paramecium octaurelia</name>
    <dbReference type="NCBI Taxonomy" id="43137"/>
    <lineage>
        <taxon>Eukaryota</taxon>
        <taxon>Sar</taxon>
        <taxon>Alveolata</taxon>
        <taxon>Ciliophora</taxon>
        <taxon>Intramacronucleata</taxon>
        <taxon>Oligohymenophorea</taxon>
        <taxon>Peniculida</taxon>
        <taxon>Parameciidae</taxon>
        <taxon>Paramecium</taxon>
    </lineage>
</organism>
<evidence type="ECO:0000313" key="2">
    <source>
        <dbReference type="Proteomes" id="UP000683925"/>
    </source>
</evidence>
<protein>
    <submittedName>
        <fullName evidence="1">Uncharacterized protein</fullName>
    </submittedName>
</protein>